<dbReference type="EMBL" id="CP097503">
    <property type="protein sequence ID" value="URD79659.1"/>
    <property type="molecule type" value="Genomic_DNA"/>
</dbReference>
<dbReference type="Proteomes" id="UP001055439">
    <property type="component" value="Chromosome 10"/>
</dbReference>
<dbReference type="OrthoDB" id="10420561at2759"/>
<evidence type="ECO:0000313" key="1">
    <source>
        <dbReference type="EMBL" id="URD79659.1"/>
    </source>
</evidence>
<dbReference type="EMBL" id="CP097503">
    <property type="protein sequence ID" value="URD79658.1"/>
    <property type="molecule type" value="Genomic_DNA"/>
</dbReference>
<reference evidence="1" key="1">
    <citation type="submission" date="2022-05" db="EMBL/GenBank/DDBJ databases">
        <title>The Musa troglodytarum L. genome provides insights into the mechanism of non-climacteric behaviour and enrichment of carotenoids.</title>
        <authorList>
            <person name="Wang J."/>
        </authorList>
    </citation>
    <scope>NUCLEOTIDE SEQUENCE</scope>
    <source>
        <tissue evidence="1">Leaf</tissue>
    </source>
</reference>
<proteinExistence type="predicted"/>
<organism evidence="1 2">
    <name type="scientific">Musa troglodytarum</name>
    <name type="common">fe'i banana</name>
    <dbReference type="NCBI Taxonomy" id="320322"/>
    <lineage>
        <taxon>Eukaryota</taxon>
        <taxon>Viridiplantae</taxon>
        <taxon>Streptophyta</taxon>
        <taxon>Embryophyta</taxon>
        <taxon>Tracheophyta</taxon>
        <taxon>Spermatophyta</taxon>
        <taxon>Magnoliopsida</taxon>
        <taxon>Liliopsida</taxon>
        <taxon>Zingiberales</taxon>
        <taxon>Musaceae</taxon>
        <taxon>Musa</taxon>
    </lineage>
</organism>
<dbReference type="EMBL" id="CP097503">
    <property type="protein sequence ID" value="URD79660.1"/>
    <property type="molecule type" value="Genomic_DNA"/>
</dbReference>
<name>A0A9E7ELH3_9LILI</name>
<sequence length="57" mass="6171">MYLNFKLAMETASEISGIRLRVTNGYMHSGLCDSGCQSFLAVDGSAARQETLVLISN</sequence>
<protein>
    <submittedName>
        <fullName evidence="1">Uncharacterized protein</fullName>
    </submittedName>
</protein>
<gene>
    <name evidence="1" type="ORF">MUK42_02462</name>
</gene>
<evidence type="ECO:0000313" key="2">
    <source>
        <dbReference type="Proteomes" id="UP001055439"/>
    </source>
</evidence>
<accession>A0A9E7ELH3</accession>
<dbReference type="AlphaFoldDB" id="A0A9E7ELH3"/>
<keyword evidence="2" id="KW-1185">Reference proteome</keyword>